<reference evidence="1" key="2">
    <citation type="submission" date="2021-02" db="EMBL/GenBank/DDBJ databases">
        <authorList>
            <person name="Kimball J.A."/>
            <person name="Haas M.W."/>
            <person name="Macchietto M."/>
            <person name="Kono T."/>
            <person name="Duquette J."/>
            <person name="Shao M."/>
        </authorList>
    </citation>
    <scope>NUCLEOTIDE SEQUENCE</scope>
    <source>
        <tissue evidence="1">Fresh leaf tissue</tissue>
    </source>
</reference>
<dbReference type="AlphaFoldDB" id="A0A8J5TDX9"/>
<name>A0A8J5TDX9_ZIZPA</name>
<evidence type="ECO:0000313" key="2">
    <source>
        <dbReference type="Proteomes" id="UP000729402"/>
    </source>
</evidence>
<sequence>MAFYTNVIAEDPTDTSLAIVAGDVTTTVVVESNISEDNSIGSSESAIFADIITSFDADVEAPSATVDASH</sequence>
<keyword evidence="2" id="KW-1185">Reference proteome</keyword>
<accession>A0A8J5TDX9</accession>
<organism evidence="1 2">
    <name type="scientific">Zizania palustris</name>
    <name type="common">Northern wild rice</name>
    <dbReference type="NCBI Taxonomy" id="103762"/>
    <lineage>
        <taxon>Eukaryota</taxon>
        <taxon>Viridiplantae</taxon>
        <taxon>Streptophyta</taxon>
        <taxon>Embryophyta</taxon>
        <taxon>Tracheophyta</taxon>
        <taxon>Spermatophyta</taxon>
        <taxon>Magnoliopsida</taxon>
        <taxon>Liliopsida</taxon>
        <taxon>Poales</taxon>
        <taxon>Poaceae</taxon>
        <taxon>BOP clade</taxon>
        <taxon>Oryzoideae</taxon>
        <taxon>Oryzeae</taxon>
        <taxon>Zizaniinae</taxon>
        <taxon>Zizania</taxon>
    </lineage>
</organism>
<reference evidence="1" key="1">
    <citation type="journal article" date="2021" name="bioRxiv">
        <title>Whole Genome Assembly and Annotation of Northern Wild Rice, Zizania palustris L., Supports a Whole Genome Duplication in the Zizania Genus.</title>
        <authorList>
            <person name="Haas M."/>
            <person name="Kono T."/>
            <person name="Macchietto M."/>
            <person name="Millas R."/>
            <person name="McGilp L."/>
            <person name="Shao M."/>
            <person name="Duquette J."/>
            <person name="Hirsch C.N."/>
            <person name="Kimball J."/>
        </authorList>
    </citation>
    <scope>NUCLEOTIDE SEQUENCE</scope>
    <source>
        <tissue evidence="1">Fresh leaf tissue</tissue>
    </source>
</reference>
<comment type="caution">
    <text evidence="1">The sequence shown here is derived from an EMBL/GenBank/DDBJ whole genome shotgun (WGS) entry which is preliminary data.</text>
</comment>
<dbReference type="Proteomes" id="UP000729402">
    <property type="component" value="Unassembled WGS sequence"/>
</dbReference>
<dbReference type="EMBL" id="JAAALK010000082">
    <property type="protein sequence ID" value="KAG8084082.1"/>
    <property type="molecule type" value="Genomic_DNA"/>
</dbReference>
<proteinExistence type="predicted"/>
<protein>
    <submittedName>
        <fullName evidence="1">Uncharacterized protein</fullName>
    </submittedName>
</protein>
<gene>
    <name evidence="1" type="ORF">GUJ93_ZPchr0010g9676</name>
</gene>
<evidence type="ECO:0000313" key="1">
    <source>
        <dbReference type="EMBL" id="KAG8084082.1"/>
    </source>
</evidence>